<protein>
    <recommendedName>
        <fullName evidence="4">Phospholipid/glycerol acyltransferase domain-containing protein</fullName>
    </recommendedName>
</protein>
<dbReference type="KEGG" id="pmes:FX988_02350"/>
<proteinExistence type="predicted"/>
<evidence type="ECO:0000259" key="4">
    <source>
        <dbReference type="SMART" id="SM00563"/>
    </source>
</evidence>
<comment type="pathway">
    <text evidence="1">Lipid metabolism.</text>
</comment>
<dbReference type="AlphaFoldDB" id="A0A857JJ79"/>
<evidence type="ECO:0000256" key="3">
    <source>
        <dbReference type="ARBA" id="ARBA00023315"/>
    </source>
</evidence>
<evidence type="ECO:0000313" key="6">
    <source>
        <dbReference type="Proteomes" id="UP000464524"/>
    </source>
</evidence>
<dbReference type="SUPFAM" id="SSF69593">
    <property type="entry name" value="Glycerol-3-phosphate (1)-acyltransferase"/>
    <property type="match status" value="1"/>
</dbReference>
<evidence type="ECO:0000256" key="1">
    <source>
        <dbReference type="ARBA" id="ARBA00005189"/>
    </source>
</evidence>
<dbReference type="Proteomes" id="UP000464524">
    <property type="component" value="Chromosome"/>
</dbReference>
<dbReference type="EMBL" id="CP047656">
    <property type="protein sequence ID" value="QHJ12099.1"/>
    <property type="molecule type" value="Genomic_DNA"/>
</dbReference>
<dbReference type="GO" id="GO:0006654">
    <property type="term" value="P:phosphatidic acid biosynthetic process"/>
    <property type="evidence" value="ECO:0007669"/>
    <property type="project" value="TreeGrafter"/>
</dbReference>
<evidence type="ECO:0000256" key="2">
    <source>
        <dbReference type="ARBA" id="ARBA00022679"/>
    </source>
</evidence>
<dbReference type="Pfam" id="PF01553">
    <property type="entry name" value="Acyltransferase"/>
    <property type="match status" value="1"/>
</dbReference>
<gene>
    <name evidence="5" type="ORF">FX988_02350</name>
</gene>
<organism evidence="5 6">
    <name type="scientific">Paraglaciecola mesophila</name>
    <dbReference type="NCBI Taxonomy" id="197222"/>
    <lineage>
        <taxon>Bacteria</taxon>
        <taxon>Pseudomonadati</taxon>
        <taxon>Pseudomonadota</taxon>
        <taxon>Gammaproteobacteria</taxon>
        <taxon>Alteromonadales</taxon>
        <taxon>Alteromonadaceae</taxon>
        <taxon>Paraglaciecola</taxon>
    </lineage>
</organism>
<name>A0A857JJ79_9ALTE</name>
<feature type="domain" description="Phospholipid/glycerol acyltransferase" evidence="4">
    <location>
        <begin position="48"/>
        <end position="160"/>
    </location>
</feature>
<keyword evidence="3" id="KW-0012">Acyltransferase</keyword>
<dbReference type="RefSeq" id="WP_201751587.1">
    <property type="nucleotide sequence ID" value="NZ_CP047656.1"/>
</dbReference>
<keyword evidence="6" id="KW-1185">Reference proteome</keyword>
<dbReference type="InterPro" id="IPR002123">
    <property type="entry name" value="Plipid/glycerol_acylTrfase"/>
</dbReference>
<keyword evidence="2" id="KW-0808">Transferase</keyword>
<evidence type="ECO:0000313" key="5">
    <source>
        <dbReference type="EMBL" id="QHJ12099.1"/>
    </source>
</evidence>
<reference evidence="5 6" key="1">
    <citation type="submission" date="2019-12" db="EMBL/GenBank/DDBJ databases">
        <title>Genome sequencing and assembly of endphytes of Porphyra tenera.</title>
        <authorList>
            <person name="Park J.M."/>
            <person name="Shin R."/>
            <person name="Jo S.H."/>
        </authorList>
    </citation>
    <scope>NUCLEOTIDE SEQUENCE [LARGE SCALE GENOMIC DNA]</scope>
    <source>
        <strain evidence="5 6">GPM4</strain>
    </source>
</reference>
<dbReference type="SMART" id="SM00563">
    <property type="entry name" value="PlsC"/>
    <property type="match status" value="1"/>
</dbReference>
<accession>A0A857JJ79</accession>
<dbReference type="PANTHER" id="PTHR10434">
    <property type="entry name" value="1-ACYL-SN-GLYCEROL-3-PHOSPHATE ACYLTRANSFERASE"/>
    <property type="match status" value="1"/>
</dbReference>
<dbReference type="PANTHER" id="PTHR10434:SF9">
    <property type="entry name" value="PHOSPHOLIPID_GLYCEROL ACYLTRANSFERASE DOMAIN-CONTAINING PROTEIN"/>
    <property type="match status" value="1"/>
</dbReference>
<dbReference type="GO" id="GO:0003841">
    <property type="term" value="F:1-acylglycerol-3-phosphate O-acyltransferase activity"/>
    <property type="evidence" value="ECO:0007669"/>
    <property type="project" value="TreeGrafter"/>
</dbReference>
<sequence length="210" mass="23647">MANKLNTPILHEDLPRMGNALSSFIGNTVLKMMGWKFTGQFPAHKKMIIAVAPHTSNWDFVIGIAVAFTLKLKISFFAKSGLFIPPFSIALKRWGGIPIKRQKAHGIVDQMAEKARNAEQMILCLAPEGTRSRRENWKTGFLHIAHKADMPLFLVAFDYKKKRIELGPVLTISENIALELQRIYQHYHTVHAKFPNNVATNLTPSSGDKD</sequence>